<reference evidence="2" key="1">
    <citation type="journal article" date="2022" name="bioRxiv">
        <title>Sequencing and chromosome-scale assembly of the giantPleurodeles waltlgenome.</title>
        <authorList>
            <person name="Brown T."/>
            <person name="Elewa A."/>
            <person name="Iarovenko S."/>
            <person name="Subramanian E."/>
            <person name="Araus A.J."/>
            <person name="Petzold A."/>
            <person name="Susuki M."/>
            <person name="Suzuki K.-i.T."/>
            <person name="Hayashi T."/>
            <person name="Toyoda A."/>
            <person name="Oliveira C."/>
            <person name="Osipova E."/>
            <person name="Leigh N.D."/>
            <person name="Simon A."/>
            <person name="Yun M.H."/>
        </authorList>
    </citation>
    <scope>NUCLEOTIDE SEQUENCE</scope>
    <source>
        <strain evidence="2">20211129_DDA</strain>
        <tissue evidence="2">Liver</tissue>
    </source>
</reference>
<sequence length="122" mass="13674">MPGVCVRRSEDYAGSKGSEQKPSCRQAATRAARAHHTPCNLLQTARTHVSGTEEQRRHARLQTLRDPCSHPPLLPLELSAHFALKLRAFSRPFTGGQSRLYRVFCLRSRLCPVTPQRKGRAS</sequence>
<comment type="caution">
    <text evidence="2">The sequence shown here is derived from an EMBL/GenBank/DDBJ whole genome shotgun (WGS) entry which is preliminary data.</text>
</comment>
<organism evidence="2 3">
    <name type="scientific">Pleurodeles waltl</name>
    <name type="common">Iberian ribbed newt</name>
    <dbReference type="NCBI Taxonomy" id="8319"/>
    <lineage>
        <taxon>Eukaryota</taxon>
        <taxon>Metazoa</taxon>
        <taxon>Chordata</taxon>
        <taxon>Craniata</taxon>
        <taxon>Vertebrata</taxon>
        <taxon>Euteleostomi</taxon>
        <taxon>Amphibia</taxon>
        <taxon>Batrachia</taxon>
        <taxon>Caudata</taxon>
        <taxon>Salamandroidea</taxon>
        <taxon>Salamandridae</taxon>
        <taxon>Pleurodelinae</taxon>
        <taxon>Pleurodeles</taxon>
    </lineage>
</organism>
<dbReference type="EMBL" id="JANPWB010000003">
    <property type="protein sequence ID" value="KAJ1201261.1"/>
    <property type="molecule type" value="Genomic_DNA"/>
</dbReference>
<keyword evidence="3" id="KW-1185">Reference proteome</keyword>
<dbReference type="AlphaFoldDB" id="A0AAV7VK06"/>
<evidence type="ECO:0000313" key="2">
    <source>
        <dbReference type="EMBL" id="KAJ1201261.1"/>
    </source>
</evidence>
<protein>
    <submittedName>
        <fullName evidence="2">Uncharacterized protein</fullName>
    </submittedName>
</protein>
<gene>
    <name evidence="2" type="ORF">NDU88_005074</name>
</gene>
<proteinExistence type="predicted"/>
<dbReference type="Proteomes" id="UP001066276">
    <property type="component" value="Chromosome 2_1"/>
</dbReference>
<feature type="region of interest" description="Disordered" evidence="1">
    <location>
        <begin position="1"/>
        <end position="30"/>
    </location>
</feature>
<evidence type="ECO:0000313" key="3">
    <source>
        <dbReference type="Proteomes" id="UP001066276"/>
    </source>
</evidence>
<name>A0AAV7VK06_PLEWA</name>
<evidence type="ECO:0000256" key="1">
    <source>
        <dbReference type="SAM" id="MobiDB-lite"/>
    </source>
</evidence>
<feature type="region of interest" description="Disordered" evidence="1">
    <location>
        <begin position="45"/>
        <end position="66"/>
    </location>
</feature>
<accession>A0AAV7VK06</accession>